<evidence type="ECO:0008006" key="4">
    <source>
        <dbReference type="Google" id="ProtNLM"/>
    </source>
</evidence>
<accession>A0A9P1ICS8</accession>
<dbReference type="EMBL" id="CANHGI010000002">
    <property type="protein sequence ID" value="CAI5442685.1"/>
    <property type="molecule type" value="Genomic_DNA"/>
</dbReference>
<evidence type="ECO:0000313" key="3">
    <source>
        <dbReference type="Proteomes" id="UP001152747"/>
    </source>
</evidence>
<keyword evidence="1" id="KW-0472">Membrane</keyword>
<evidence type="ECO:0000313" key="2">
    <source>
        <dbReference type="EMBL" id="CAI5442685.1"/>
    </source>
</evidence>
<comment type="caution">
    <text evidence="2">The sequence shown here is derived from an EMBL/GenBank/DDBJ whole genome shotgun (WGS) entry which is preliminary data.</text>
</comment>
<keyword evidence="1" id="KW-1133">Transmembrane helix</keyword>
<organism evidence="2 3">
    <name type="scientific">Caenorhabditis angaria</name>
    <dbReference type="NCBI Taxonomy" id="860376"/>
    <lineage>
        <taxon>Eukaryota</taxon>
        <taxon>Metazoa</taxon>
        <taxon>Ecdysozoa</taxon>
        <taxon>Nematoda</taxon>
        <taxon>Chromadorea</taxon>
        <taxon>Rhabditida</taxon>
        <taxon>Rhabditina</taxon>
        <taxon>Rhabditomorpha</taxon>
        <taxon>Rhabditoidea</taxon>
        <taxon>Rhabditidae</taxon>
        <taxon>Peloderinae</taxon>
        <taxon>Caenorhabditis</taxon>
    </lineage>
</organism>
<dbReference type="Proteomes" id="UP001152747">
    <property type="component" value="Unassembled WGS sequence"/>
</dbReference>
<keyword evidence="1" id="KW-0812">Transmembrane</keyword>
<protein>
    <recommendedName>
        <fullName evidence="4">TIL domain-containing protein</fullName>
    </recommendedName>
</protein>
<dbReference type="AlphaFoldDB" id="A0A9P1ICS8"/>
<gene>
    <name evidence="2" type="ORF">CAMP_LOCUS5322</name>
</gene>
<keyword evidence="3" id="KW-1185">Reference proteome</keyword>
<reference evidence="2" key="1">
    <citation type="submission" date="2022-11" db="EMBL/GenBank/DDBJ databases">
        <authorList>
            <person name="Kikuchi T."/>
        </authorList>
    </citation>
    <scope>NUCLEOTIDE SEQUENCE</scope>
    <source>
        <strain evidence="2">PS1010</strain>
    </source>
</reference>
<feature type="transmembrane region" description="Helical" evidence="1">
    <location>
        <begin position="12"/>
        <end position="30"/>
    </location>
</feature>
<proteinExistence type="predicted"/>
<sequence>MIIIPNRIRIGSQIFLITILIILTTTTHLVNSNVIQFVDDTKTVDKCSGQCPEAYTCALVNDEPKCIYLPNCEMLECLEGEECVEEPTNCAMTPCIPTISCQPTSMLVDPDFQVSDLSYNAN</sequence>
<name>A0A9P1ICS8_9PELO</name>
<evidence type="ECO:0000256" key="1">
    <source>
        <dbReference type="SAM" id="Phobius"/>
    </source>
</evidence>